<dbReference type="PANTHER" id="PTHR11439:SF483">
    <property type="entry name" value="PEPTIDE SYNTHASE GLIP-LIKE, PUTATIVE (AFU_ORTHOLOGUE AFUA_3G12920)-RELATED"/>
    <property type="match status" value="1"/>
</dbReference>
<accession>A0A6A4ZBX3</accession>
<dbReference type="EMBL" id="VJMI01017477">
    <property type="protein sequence ID" value="KAF0713602.1"/>
    <property type="molecule type" value="Genomic_DNA"/>
</dbReference>
<evidence type="ECO:0000313" key="2">
    <source>
        <dbReference type="Proteomes" id="UP000469452"/>
    </source>
</evidence>
<dbReference type="Proteomes" id="UP000469452">
    <property type="component" value="Unassembled WGS sequence"/>
</dbReference>
<sequence>MHDLGPLNFIHWFHIVRDRSQQTLTIHQSQSVTSIFKRFSMEISKPSPTPMEMNLKLSEPMCPQDETERTYIVGRPNRSVVGSIMYLMISTRTDMAYVVQQLSQFSTSPGPSHWQAAKRTLRYIRGTID</sequence>
<dbReference type="PANTHER" id="PTHR11439">
    <property type="entry name" value="GAG-POL-RELATED RETROTRANSPOSON"/>
    <property type="match status" value="1"/>
</dbReference>
<comment type="caution">
    <text evidence="1">The sequence shown here is derived from an EMBL/GenBank/DDBJ whole genome shotgun (WGS) entry which is preliminary data.</text>
</comment>
<name>A0A6A4ZBX3_APHAT</name>
<reference evidence="1 2" key="1">
    <citation type="submission" date="2019-06" db="EMBL/GenBank/DDBJ databases">
        <title>Genomics analysis of Aphanomyces spp. identifies a new class of oomycete effector associated with host adaptation.</title>
        <authorList>
            <person name="Gaulin E."/>
        </authorList>
    </citation>
    <scope>NUCLEOTIDE SEQUENCE [LARGE SCALE GENOMIC DNA]</scope>
    <source>
        <strain evidence="1 2">E</strain>
    </source>
</reference>
<dbReference type="VEuPathDB" id="FungiDB:H257_03263"/>
<evidence type="ECO:0000313" key="1">
    <source>
        <dbReference type="EMBL" id="KAF0713602.1"/>
    </source>
</evidence>
<proteinExistence type="predicted"/>
<gene>
    <name evidence="1" type="ORF">AaE_011755</name>
</gene>
<evidence type="ECO:0008006" key="3">
    <source>
        <dbReference type="Google" id="ProtNLM"/>
    </source>
</evidence>
<organism evidence="1 2">
    <name type="scientific">Aphanomyces astaci</name>
    <name type="common">Crayfish plague agent</name>
    <dbReference type="NCBI Taxonomy" id="112090"/>
    <lineage>
        <taxon>Eukaryota</taxon>
        <taxon>Sar</taxon>
        <taxon>Stramenopiles</taxon>
        <taxon>Oomycota</taxon>
        <taxon>Saprolegniomycetes</taxon>
        <taxon>Saprolegniales</taxon>
        <taxon>Verrucalvaceae</taxon>
        <taxon>Aphanomyces</taxon>
    </lineage>
</organism>
<protein>
    <recommendedName>
        <fullName evidence="3">Reverse transcriptase Ty1/copia-type domain-containing protein</fullName>
    </recommendedName>
</protein>
<dbReference type="AlphaFoldDB" id="A0A6A4ZBX3"/>